<dbReference type="PANTHER" id="PTHR13568">
    <property type="entry name" value="FAM11A, B PROTEIN"/>
    <property type="match status" value="1"/>
</dbReference>
<feature type="transmembrane region" description="Helical" evidence="1">
    <location>
        <begin position="81"/>
        <end position="107"/>
    </location>
</feature>
<evidence type="ECO:0000313" key="2">
    <source>
        <dbReference type="EMBL" id="CAD6192733.1"/>
    </source>
</evidence>
<gene>
    <name evidence="2" type="ORF">CAUJ_LOCUS8652</name>
</gene>
<feature type="transmembrane region" description="Helical" evidence="1">
    <location>
        <begin position="44"/>
        <end position="69"/>
    </location>
</feature>
<keyword evidence="1" id="KW-0472">Membrane</keyword>
<dbReference type="EMBL" id="CAJGYM010000029">
    <property type="protein sequence ID" value="CAD6192733.1"/>
    <property type="molecule type" value="Genomic_DNA"/>
</dbReference>
<keyword evidence="1" id="KW-0812">Transmembrane</keyword>
<feature type="transmembrane region" description="Helical" evidence="1">
    <location>
        <begin position="220"/>
        <end position="240"/>
    </location>
</feature>
<keyword evidence="3" id="KW-1185">Reference proteome</keyword>
<feature type="transmembrane region" description="Helical" evidence="1">
    <location>
        <begin position="175"/>
        <end position="200"/>
    </location>
</feature>
<accession>A0A8S1H9R1</accession>
<sequence>MELSLGILFRGFNVSKCILYLSLLLFVILVSLKLDNRVGFSYAFVFAPLWSCNLLVFAGAIIGACSFCAKPPSRNEIALRVDFAAMLLTAVEHVFLCAFVTFAFVKLELEPFLPFEHEIPWTIVFCPLFTLAIVSVGVAIWAMRHDKPFEFEFLYAINIVEMVFVAFKLDKQVDWSWAVVFIPLWVVLSLSAVGVVYALVLSIVLARSRHFLPSHRRQHVYSALLHTMLVVPALICLVLLTGKLDALHWTEKEPAADIPYTMVFLPLMLSLGLSAAMAIGVTGTSANGTASTNVWWFGLRQPFCPFILEACPPLRQYANVSYKVGVRKTRPDTETEVALTQEAAPVVIREVNECRQGSRVDKKKAAVSETTPPNEPGINVANALKAYRAEYGHFWKSSLTEPD</sequence>
<protein>
    <submittedName>
        <fullName evidence="2">Uncharacterized protein</fullName>
    </submittedName>
</protein>
<dbReference type="Proteomes" id="UP000835052">
    <property type="component" value="Unassembled WGS sequence"/>
</dbReference>
<feature type="transmembrane region" description="Helical" evidence="1">
    <location>
        <begin position="119"/>
        <end position="141"/>
    </location>
</feature>
<comment type="caution">
    <text evidence="2">The sequence shown here is derived from an EMBL/GenBank/DDBJ whole genome shotgun (WGS) entry which is preliminary data.</text>
</comment>
<dbReference type="PANTHER" id="PTHR13568:SF6">
    <property type="entry name" value="TRANSMEMBRANE PROTEIN 185A"/>
    <property type="match status" value="1"/>
</dbReference>
<feature type="transmembrane region" description="Helical" evidence="1">
    <location>
        <begin position="12"/>
        <end position="32"/>
    </location>
</feature>
<dbReference type="AlphaFoldDB" id="A0A8S1H9R1"/>
<evidence type="ECO:0000256" key="1">
    <source>
        <dbReference type="SAM" id="Phobius"/>
    </source>
</evidence>
<organism evidence="2 3">
    <name type="scientific">Caenorhabditis auriculariae</name>
    <dbReference type="NCBI Taxonomy" id="2777116"/>
    <lineage>
        <taxon>Eukaryota</taxon>
        <taxon>Metazoa</taxon>
        <taxon>Ecdysozoa</taxon>
        <taxon>Nematoda</taxon>
        <taxon>Chromadorea</taxon>
        <taxon>Rhabditida</taxon>
        <taxon>Rhabditina</taxon>
        <taxon>Rhabditomorpha</taxon>
        <taxon>Rhabditoidea</taxon>
        <taxon>Rhabditidae</taxon>
        <taxon>Peloderinae</taxon>
        <taxon>Caenorhabditis</taxon>
    </lineage>
</organism>
<keyword evidence="1" id="KW-1133">Transmembrane helix</keyword>
<dbReference type="InterPro" id="IPR019396">
    <property type="entry name" value="TM_Fragile-X-F-assoc"/>
</dbReference>
<name>A0A8S1H9R1_9PELO</name>
<evidence type="ECO:0000313" key="3">
    <source>
        <dbReference type="Proteomes" id="UP000835052"/>
    </source>
</evidence>
<feature type="transmembrane region" description="Helical" evidence="1">
    <location>
        <begin position="260"/>
        <end position="281"/>
    </location>
</feature>
<feature type="transmembrane region" description="Helical" evidence="1">
    <location>
        <begin position="153"/>
        <end position="169"/>
    </location>
</feature>
<reference evidence="2" key="1">
    <citation type="submission" date="2020-10" db="EMBL/GenBank/DDBJ databases">
        <authorList>
            <person name="Kikuchi T."/>
        </authorList>
    </citation>
    <scope>NUCLEOTIDE SEQUENCE</scope>
    <source>
        <strain evidence="2">NKZ352</strain>
    </source>
</reference>
<dbReference type="OrthoDB" id="72976at2759"/>
<dbReference type="Pfam" id="PF10269">
    <property type="entry name" value="Tmemb_185A"/>
    <property type="match status" value="1"/>
</dbReference>
<proteinExistence type="predicted"/>